<dbReference type="Proteomes" id="UP000619534">
    <property type="component" value="Unassembled WGS sequence"/>
</dbReference>
<sequence>MAESNVKKSEEVAEEHSSIKGTVFSVAVVGGVIFLTYLLVYGLYMARI</sequence>
<keyword evidence="1" id="KW-1133">Transmembrane helix</keyword>
<evidence type="ECO:0000313" key="3">
    <source>
        <dbReference type="Proteomes" id="UP000619534"/>
    </source>
</evidence>
<dbReference type="EMBL" id="BMCJ01000001">
    <property type="protein sequence ID" value="GGC78326.1"/>
    <property type="molecule type" value="Genomic_DNA"/>
</dbReference>
<evidence type="ECO:0000313" key="2">
    <source>
        <dbReference type="EMBL" id="GGC78326.1"/>
    </source>
</evidence>
<name>A0ABQ1NLR3_9BACI</name>
<evidence type="ECO:0000256" key="1">
    <source>
        <dbReference type="SAM" id="Phobius"/>
    </source>
</evidence>
<comment type="caution">
    <text evidence="2">The sequence shown here is derived from an EMBL/GenBank/DDBJ whole genome shotgun (WGS) entry which is preliminary data.</text>
</comment>
<organism evidence="2 3">
    <name type="scientific">Thalassobacillus devorans</name>
    <dbReference type="NCBI Taxonomy" id="279813"/>
    <lineage>
        <taxon>Bacteria</taxon>
        <taxon>Bacillati</taxon>
        <taxon>Bacillota</taxon>
        <taxon>Bacilli</taxon>
        <taxon>Bacillales</taxon>
        <taxon>Bacillaceae</taxon>
        <taxon>Thalassobacillus</taxon>
    </lineage>
</organism>
<dbReference type="RefSeq" id="WP_148350098.1">
    <property type="nucleotide sequence ID" value="NZ_BMCJ01000001.1"/>
</dbReference>
<reference evidence="3" key="1">
    <citation type="journal article" date="2019" name="Int. J. Syst. Evol. Microbiol.">
        <title>The Global Catalogue of Microorganisms (GCM) 10K type strain sequencing project: providing services to taxonomists for standard genome sequencing and annotation.</title>
        <authorList>
            <consortium name="The Broad Institute Genomics Platform"/>
            <consortium name="The Broad Institute Genome Sequencing Center for Infectious Disease"/>
            <person name="Wu L."/>
            <person name="Ma J."/>
        </authorList>
    </citation>
    <scope>NUCLEOTIDE SEQUENCE [LARGE SCALE GENOMIC DNA]</scope>
    <source>
        <strain evidence="3">CCM 7282</strain>
    </source>
</reference>
<protein>
    <recommendedName>
        <fullName evidence="4">Cytochrome c oxidase subunit 2A</fullName>
    </recommendedName>
</protein>
<gene>
    <name evidence="2" type="ORF">GCM10007216_06080</name>
</gene>
<accession>A0ABQ1NLR3</accession>
<proteinExistence type="predicted"/>
<keyword evidence="1" id="KW-0472">Membrane</keyword>
<evidence type="ECO:0008006" key="4">
    <source>
        <dbReference type="Google" id="ProtNLM"/>
    </source>
</evidence>
<feature type="transmembrane region" description="Helical" evidence="1">
    <location>
        <begin position="23"/>
        <end position="44"/>
    </location>
</feature>
<keyword evidence="3" id="KW-1185">Reference proteome</keyword>
<keyword evidence="1" id="KW-0812">Transmembrane</keyword>